<dbReference type="SUPFAM" id="SSF53822">
    <property type="entry name" value="Periplasmic binding protein-like I"/>
    <property type="match status" value="1"/>
</dbReference>
<protein>
    <recommendedName>
        <fullName evidence="12">G-protein coupled receptors family 3 profile domain-containing protein</fullName>
    </recommendedName>
</protein>
<keyword evidence="3 11" id="KW-0812">Transmembrane</keyword>
<evidence type="ECO:0000256" key="8">
    <source>
        <dbReference type="ARBA" id="ARBA00023170"/>
    </source>
</evidence>
<name>A0A9W9ZJH4_9CNID</name>
<evidence type="ECO:0000256" key="3">
    <source>
        <dbReference type="ARBA" id="ARBA00022692"/>
    </source>
</evidence>
<evidence type="ECO:0000256" key="6">
    <source>
        <dbReference type="ARBA" id="ARBA00023040"/>
    </source>
</evidence>
<dbReference type="OrthoDB" id="5984008at2759"/>
<dbReference type="CDD" id="cd13953">
    <property type="entry name" value="7tm_classC_mGluR-like"/>
    <property type="match status" value="1"/>
</dbReference>
<dbReference type="InterPro" id="IPR028082">
    <property type="entry name" value="Peripla_BP_I"/>
</dbReference>
<dbReference type="GO" id="GO:0004930">
    <property type="term" value="F:G protein-coupled receptor activity"/>
    <property type="evidence" value="ECO:0007669"/>
    <property type="project" value="UniProtKB-KW"/>
</dbReference>
<keyword evidence="9" id="KW-0325">Glycoprotein</keyword>
<feature type="transmembrane region" description="Helical" evidence="11">
    <location>
        <begin position="541"/>
        <end position="565"/>
    </location>
</feature>
<dbReference type="Gene3D" id="3.40.50.2300">
    <property type="match status" value="4"/>
</dbReference>
<keyword evidence="5 11" id="KW-1133">Transmembrane helix</keyword>
<dbReference type="InterPro" id="IPR000337">
    <property type="entry name" value="GPCR_3"/>
</dbReference>
<accession>A0A9W9ZJH4</accession>
<dbReference type="FunFam" id="2.10.50.30:FF:000004">
    <property type="entry name" value="Taste receptor type 1 member 3-like protein"/>
    <property type="match status" value="1"/>
</dbReference>
<dbReference type="Proteomes" id="UP001163046">
    <property type="component" value="Unassembled WGS sequence"/>
</dbReference>
<dbReference type="Pfam" id="PF01094">
    <property type="entry name" value="ANF_receptor"/>
    <property type="match status" value="1"/>
</dbReference>
<evidence type="ECO:0000256" key="5">
    <source>
        <dbReference type="ARBA" id="ARBA00022989"/>
    </source>
</evidence>
<feature type="transmembrane region" description="Helical" evidence="11">
    <location>
        <begin position="500"/>
        <end position="521"/>
    </location>
</feature>
<keyword evidence="14" id="KW-1185">Reference proteome</keyword>
<feature type="transmembrane region" description="Helical" evidence="11">
    <location>
        <begin position="385"/>
        <end position="412"/>
    </location>
</feature>
<proteinExistence type="predicted"/>
<dbReference type="EMBL" id="MU825941">
    <property type="protein sequence ID" value="KAJ7382084.1"/>
    <property type="molecule type" value="Genomic_DNA"/>
</dbReference>
<dbReference type="AlphaFoldDB" id="A0A9W9ZJH4"/>
<feature type="transmembrane region" description="Helical" evidence="11">
    <location>
        <begin position="453"/>
        <end position="471"/>
    </location>
</feature>
<organism evidence="13 14">
    <name type="scientific">Desmophyllum pertusum</name>
    <dbReference type="NCBI Taxonomy" id="174260"/>
    <lineage>
        <taxon>Eukaryota</taxon>
        <taxon>Metazoa</taxon>
        <taxon>Cnidaria</taxon>
        <taxon>Anthozoa</taxon>
        <taxon>Hexacorallia</taxon>
        <taxon>Scleractinia</taxon>
        <taxon>Caryophylliina</taxon>
        <taxon>Caryophylliidae</taxon>
        <taxon>Desmophyllum</taxon>
    </lineage>
</organism>
<dbReference type="InterPro" id="IPR050726">
    <property type="entry name" value="mGluR"/>
</dbReference>
<feature type="transmembrane region" description="Helical" evidence="11">
    <location>
        <begin position="586"/>
        <end position="603"/>
    </location>
</feature>
<keyword evidence="6" id="KW-0297">G-protein coupled receptor</keyword>
<dbReference type="GO" id="GO:0005886">
    <property type="term" value="C:plasma membrane"/>
    <property type="evidence" value="ECO:0007669"/>
    <property type="project" value="UniProtKB-SubCell"/>
</dbReference>
<keyword evidence="8" id="KW-0675">Receptor</keyword>
<evidence type="ECO:0000259" key="12">
    <source>
        <dbReference type="PROSITE" id="PS50259"/>
    </source>
</evidence>
<dbReference type="Gene3D" id="2.10.50.30">
    <property type="entry name" value="GPCR, family 3, nine cysteines domain"/>
    <property type="match status" value="1"/>
</dbReference>
<evidence type="ECO:0000256" key="9">
    <source>
        <dbReference type="ARBA" id="ARBA00023180"/>
    </source>
</evidence>
<keyword evidence="4" id="KW-0732">Signal</keyword>
<keyword evidence="7 11" id="KW-0472">Membrane</keyword>
<sequence>MLNVSGISGTTTSPELSSHTYAHLHRTVPQDTFLAKAMADIIDNFNWSYIAAIGVDDSYGRNGTSNIKDTVTKLRRHENIRVIILWMYGAILRNFLKEVRRQNLSGRFWVLSEISFTLDLPSVFSSLHGSIAIQPHNFDDAGFKEYLKALLSNESNKQDRPEWWNEILALQNNCSASKDNTTEYEKSCSHNVVNDMYSPYVPYYIDAVYSVAHALDIFTRYANTTDSDCQQSFNMATYDMQKLLSRVNFTGLTGQILFDEFGDRRTAVYDIINFQQVQEADAKRLKLVIVGNWDVDERLQFYENMHWNNQTGSSLKSECLDQCSAGTRKSTTSPCCWQCVPCPRGTINPIPGSESCIECPRGKRSNEAQTECVDLPLANLKYSSAGGIVIIAFGTCGIIAALLSFAVICRFWNTPIVRASNRELSLVILVIITLLLSLPFINLFEPTDTICKIIYPWRYITCNLCLSFLLVKDLRISSAFQVPILPGLTICSAGTHRIQAGVIVIILQVLLLLLLLPWLILDPPSNMEHIYPERYKFNECKAYNMFCGKILFLSTCSYIFLQMLLSAFCSFKIRNIPENFGEAKRIAFSMYIFLISLLAYHPVEFSMDGWPELNTLRNIKQEVTQFSFTSTAMHVNPVFEHSTQ</sequence>
<evidence type="ECO:0000256" key="2">
    <source>
        <dbReference type="ARBA" id="ARBA00022475"/>
    </source>
</evidence>
<evidence type="ECO:0000256" key="1">
    <source>
        <dbReference type="ARBA" id="ARBA00004651"/>
    </source>
</evidence>
<dbReference type="InterPro" id="IPR001828">
    <property type="entry name" value="ANF_lig-bd_rcpt"/>
</dbReference>
<comment type="subcellular location">
    <subcellularLocation>
        <location evidence="1">Cell membrane</location>
        <topology evidence="1">Multi-pass membrane protein</topology>
    </subcellularLocation>
</comment>
<dbReference type="PROSITE" id="PS50259">
    <property type="entry name" value="G_PROTEIN_RECEP_F3_4"/>
    <property type="match status" value="1"/>
</dbReference>
<evidence type="ECO:0000256" key="10">
    <source>
        <dbReference type="ARBA" id="ARBA00023224"/>
    </source>
</evidence>
<evidence type="ECO:0000313" key="13">
    <source>
        <dbReference type="EMBL" id="KAJ7382084.1"/>
    </source>
</evidence>
<dbReference type="InterPro" id="IPR017978">
    <property type="entry name" value="GPCR_3_C"/>
</dbReference>
<evidence type="ECO:0000313" key="14">
    <source>
        <dbReference type="Proteomes" id="UP001163046"/>
    </source>
</evidence>
<evidence type="ECO:0000256" key="11">
    <source>
        <dbReference type="SAM" id="Phobius"/>
    </source>
</evidence>
<feature type="domain" description="G-protein coupled receptors family 3 profile" evidence="12">
    <location>
        <begin position="386"/>
        <end position="609"/>
    </location>
</feature>
<dbReference type="InterPro" id="IPR011500">
    <property type="entry name" value="GPCR_3_9-Cys_dom"/>
</dbReference>
<reference evidence="13" key="1">
    <citation type="submission" date="2023-01" db="EMBL/GenBank/DDBJ databases">
        <title>Genome assembly of the deep-sea coral Lophelia pertusa.</title>
        <authorList>
            <person name="Herrera S."/>
            <person name="Cordes E."/>
        </authorList>
    </citation>
    <scope>NUCLEOTIDE SEQUENCE</scope>
    <source>
        <strain evidence="13">USNM1676648</strain>
        <tissue evidence="13">Polyp</tissue>
    </source>
</reference>
<keyword evidence="10" id="KW-0807">Transducer</keyword>
<gene>
    <name evidence="13" type="ORF">OS493_037238</name>
</gene>
<dbReference type="InterPro" id="IPR038550">
    <property type="entry name" value="GPCR_3_9-Cys_sf"/>
</dbReference>
<dbReference type="PANTHER" id="PTHR24060">
    <property type="entry name" value="METABOTROPIC GLUTAMATE RECEPTOR"/>
    <property type="match status" value="1"/>
</dbReference>
<feature type="transmembrane region" description="Helical" evidence="11">
    <location>
        <begin position="424"/>
        <end position="441"/>
    </location>
</feature>
<dbReference type="PRINTS" id="PR00248">
    <property type="entry name" value="GPCRMGR"/>
</dbReference>
<dbReference type="Pfam" id="PF07562">
    <property type="entry name" value="NCD3G"/>
    <property type="match status" value="1"/>
</dbReference>
<dbReference type="Pfam" id="PF00003">
    <property type="entry name" value="7tm_3"/>
    <property type="match status" value="1"/>
</dbReference>
<evidence type="ECO:0000256" key="7">
    <source>
        <dbReference type="ARBA" id="ARBA00023136"/>
    </source>
</evidence>
<keyword evidence="2" id="KW-1003">Cell membrane</keyword>
<evidence type="ECO:0000256" key="4">
    <source>
        <dbReference type="ARBA" id="ARBA00022729"/>
    </source>
</evidence>
<comment type="caution">
    <text evidence="13">The sequence shown here is derived from an EMBL/GenBank/DDBJ whole genome shotgun (WGS) entry which is preliminary data.</text>
</comment>